<gene>
    <name evidence="2" type="ORF">L195_g031051</name>
</gene>
<feature type="compositionally biased region" description="Polar residues" evidence="1">
    <location>
        <begin position="10"/>
        <end position="21"/>
    </location>
</feature>
<reference evidence="2 3" key="1">
    <citation type="journal article" date="2014" name="Am. J. Bot.">
        <title>Genome assembly and annotation for red clover (Trifolium pratense; Fabaceae).</title>
        <authorList>
            <person name="Istvanek J."/>
            <person name="Jaros M."/>
            <person name="Krenek A."/>
            <person name="Repkova J."/>
        </authorList>
    </citation>
    <scope>NUCLEOTIDE SEQUENCE [LARGE SCALE GENOMIC DNA]</scope>
    <source>
        <strain evidence="3">cv. Tatra</strain>
        <tissue evidence="2">Young leaves</tissue>
    </source>
</reference>
<dbReference type="AlphaFoldDB" id="A0A2K3L9A4"/>
<proteinExistence type="predicted"/>
<evidence type="ECO:0000313" key="3">
    <source>
        <dbReference type="Proteomes" id="UP000236291"/>
    </source>
</evidence>
<sequence>MADENHNHQVENQGENVQPRTPNGRHDDEIASFTESNDPDYESYILEAPLDIPSLAPGAPMETAMTMPVKVINHKGQLL</sequence>
<dbReference type="EMBL" id="ASHM01028561">
    <property type="protein sequence ID" value="PNX75120.1"/>
    <property type="molecule type" value="Genomic_DNA"/>
</dbReference>
<dbReference type="Proteomes" id="UP000236291">
    <property type="component" value="Unassembled WGS sequence"/>
</dbReference>
<organism evidence="2 3">
    <name type="scientific">Trifolium pratense</name>
    <name type="common">Red clover</name>
    <dbReference type="NCBI Taxonomy" id="57577"/>
    <lineage>
        <taxon>Eukaryota</taxon>
        <taxon>Viridiplantae</taxon>
        <taxon>Streptophyta</taxon>
        <taxon>Embryophyta</taxon>
        <taxon>Tracheophyta</taxon>
        <taxon>Spermatophyta</taxon>
        <taxon>Magnoliopsida</taxon>
        <taxon>eudicotyledons</taxon>
        <taxon>Gunneridae</taxon>
        <taxon>Pentapetalae</taxon>
        <taxon>rosids</taxon>
        <taxon>fabids</taxon>
        <taxon>Fabales</taxon>
        <taxon>Fabaceae</taxon>
        <taxon>Papilionoideae</taxon>
        <taxon>50 kb inversion clade</taxon>
        <taxon>NPAAA clade</taxon>
        <taxon>Hologalegina</taxon>
        <taxon>IRL clade</taxon>
        <taxon>Trifolieae</taxon>
        <taxon>Trifolium</taxon>
    </lineage>
</organism>
<evidence type="ECO:0000256" key="1">
    <source>
        <dbReference type="SAM" id="MobiDB-lite"/>
    </source>
</evidence>
<protein>
    <submittedName>
        <fullName evidence="2">Uncharacterized protein</fullName>
    </submittedName>
</protein>
<reference evidence="2 3" key="2">
    <citation type="journal article" date="2017" name="Front. Plant Sci.">
        <title>Gene Classification and Mining of Molecular Markers Useful in Red Clover (Trifolium pratense) Breeding.</title>
        <authorList>
            <person name="Istvanek J."/>
            <person name="Dluhosova J."/>
            <person name="Dluhos P."/>
            <person name="Patkova L."/>
            <person name="Nedelnik J."/>
            <person name="Repkova J."/>
        </authorList>
    </citation>
    <scope>NUCLEOTIDE SEQUENCE [LARGE SCALE GENOMIC DNA]</scope>
    <source>
        <strain evidence="3">cv. Tatra</strain>
        <tissue evidence="2">Young leaves</tissue>
    </source>
</reference>
<name>A0A2K3L9A4_TRIPR</name>
<evidence type="ECO:0000313" key="2">
    <source>
        <dbReference type="EMBL" id="PNX75120.1"/>
    </source>
</evidence>
<accession>A0A2K3L9A4</accession>
<feature type="region of interest" description="Disordered" evidence="1">
    <location>
        <begin position="1"/>
        <end position="38"/>
    </location>
</feature>
<comment type="caution">
    <text evidence="2">The sequence shown here is derived from an EMBL/GenBank/DDBJ whole genome shotgun (WGS) entry which is preliminary data.</text>
</comment>